<protein>
    <submittedName>
        <fullName evidence="1">Uncharacterized protein</fullName>
    </submittedName>
</protein>
<sequence length="47" mass="5398">MLYRGRVYYINMTKIGLSSPVYPLLSDDSATIRVLIWGMSAIEYLKV</sequence>
<gene>
    <name evidence="1" type="ORF">S01H4_62131</name>
</gene>
<dbReference type="AlphaFoldDB" id="X1D6L8"/>
<evidence type="ECO:0000313" key="1">
    <source>
        <dbReference type="EMBL" id="GAH16381.1"/>
    </source>
</evidence>
<accession>X1D6L8</accession>
<name>X1D6L8_9ZZZZ</name>
<organism evidence="1">
    <name type="scientific">marine sediment metagenome</name>
    <dbReference type="NCBI Taxonomy" id="412755"/>
    <lineage>
        <taxon>unclassified sequences</taxon>
        <taxon>metagenomes</taxon>
        <taxon>ecological metagenomes</taxon>
    </lineage>
</organism>
<reference evidence="1" key="1">
    <citation type="journal article" date="2014" name="Front. Microbiol.">
        <title>High frequency of phylogenetically diverse reductive dehalogenase-homologous genes in deep subseafloor sedimentary metagenomes.</title>
        <authorList>
            <person name="Kawai M."/>
            <person name="Futagami T."/>
            <person name="Toyoda A."/>
            <person name="Takaki Y."/>
            <person name="Nishi S."/>
            <person name="Hori S."/>
            <person name="Arai W."/>
            <person name="Tsubouchi T."/>
            <person name="Morono Y."/>
            <person name="Uchiyama I."/>
            <person name="Ito T."/>
            <person name="Fujiyama A."/>
            <person name="Inagaki F."/>
            <person name="Takami H."/>
        </authorList>
    </citation>
    <scope>NUCLEOTIDE SEQUENCE</scope>
    <source>
        <strain evidence="1">Expedition CK06-06</strain>
    </source>
</reference>
<proteinExistence type="predicted"/>
<dbReference type="EMBL" id="BART01037005">
    <property type="protein sequence ID" value="GAH16381.1"/>
    <property type="molecule type" value="Genomic_DNA"/>
</dbReference>
<comment type="caution">
    <text evidence="1">The sequence shown here is derived from an EMBL/GenBank/DDBJ whole genome shotgun (WGS) entry which is preliminary data.</text>
</comment>
<feature type="non-terminal residue" evidence="1">
    <location>
        <position position="47"/>
    </location>
</feature>